<evidence type="ECO:0000313" key="2">
    <source>
        <dbReference type="EMBL" id="GBG91057.1"/>
    </source>
</evidence>
<sequence length="428" mass="48592">MAALLHLTHRHGVKEFVFSGEEGKARVEQLVDTAAKASTNTICLYALYLLGVIVYPPEEYANYTALESLTSFDDLDKWSKSPSSRLAPRWYPPPPPPPPPPPVMVDEGGRPPAKREKTGSVERLWIAPARACFRESKALPCLISLALSHGSSRGSKELIAFVLESYHVLGAGNLFPFEITELTRLLQVRYFTSPPELVFTAMLTCDLLLSYLYQANDERQGACAGQLINYLVRTCGRTFYKDIVRLQLDSWGSPEFELAWKGQNTRWKQFMLPFLNGNSPSPSKELLEQFRKELLEKVFSAPARLMAYLLAHHYNLLKTEVRDVYEDDRRTGRSKNVIENSEEKLLVAGTTVAAFRLAYLLDGEKDVRTKRHACTALNRLARDEEGDRSHFVRPAYWWHVLINRVDKAGLATWQPFQELVELMGDNLD</sequence>
<dbReference type="Gramene" id="GBG91057">
    <property type="protein sequence ID" value="GBG91057"/>
    <property type="gene ID" value="CBR_g51791"/>
</dbReference>
<dbReference type="EMBL" id="BFEA01000867">
    <property type="protein sequence ID" value="GBG91057.1"/>
    <property type="molecule type" value="Genomic_DNA"/>
</dbReference>
<evidence type="ECO:0000256" key="1">
    <source>
        <dbReference type="SAM" id="MobiDB-lite"/>
    </source>
</evidence>
<organism evidence="2 3">
    <name type="scientific">Chara braunii</name>
    <name type="common">Braun's stonewort</name>
    <dbReference type="NCBI Taxonomy" id="69332"/>
    <lineage>
        <taxon>Eukaryota</taxon>
        <taxon>Viridiplantae</taxon>
        <taxon>Streptophyta</taxon>
        <taxon>Charophyceae</taxon>
        <taxon>Charales</taxon>
        <taxon>Characeae</taxon>
        <taxon>Chara</taxon>
    </lineage>
</organism>
<dbReference type="SUPFAM" id="SSF101447">
    <property type="entry name" value="Formin homology 2 domain (FH2 domain)"/>
    <property type="match status" value="1"/>
</dbReference>
<gene>
    <name evidence="2" type="ORF">CBR_g51791</name>
</gene>
<evidence type="ECO:0000313" key="3">
    <source>
        <dbReference type="Proteomes" id="UP000265515"/>
    </source>
</evidence>
<name>A0A388M8Z0_CHABU</name>
<feature type="region of interest" description="Disordered" evidence="1">
    <location>
        <begin position="83"/>
        <end position="117"/>
    </location>
</feature>
<comment type="caution">
    <text evidence="2">The sequence shown here is derived from an EMBL/GenBank/DDBJ whole genome shotgun (WGS) entry which is preliminary data.</text>
</comment>
<feature type="compositionally biased region" description="Pro residues" evidence="1">
    <location>
        <begin position="90"/>
        <end position="103"/>
    </location>
</feature>
<dbReference type="AlphaFoldDB" id="A0A388M8Z0"/>
<reference evidence="2 3" key="1">
    <citation type="journal article" date="2018" name="Cell">
        <title>The Chara Genome: Secondary Complexity and Implications for Plant Terrestrialization.</title>
        <authorList>
            <person name="Nishiyama T."/>
            <person name="Sakayama H."/>
            <person name="Vries J.D."/>
            <person name="Buschmann H."/>
            <person name="Saint-Marcoux D."/>
            <person name="Ullrich K.K."/>
            <person name="Haas F.B."/>
            <person name="Vanderstraeten L."/>
            <person name="Becker D."/>
            <person name="Lang D."/>
            <person name="Vosolsobe S."/>
            <person name="Rombauts S."/>
            <person name="Wilhelmsson P.K.I."/>
            <person name="Janitza P."/>
            <person name="Kern R."/>
            <person name="Heyl A."/>
            <person name="Rumpler F."/>
            <person name="Villalobos L.I.A.C."/>
            <person name="Clay J.M."/>
            <person name="Skokan R."/>
            <person name="Toyoda A."/>
            <person name="Suzuki Y."/>
            <person name="Kagoshima H."/>
            <person name="Schijlen E."/>
            <person name="Tajeshwar N."/>
            <person name="Catarino B."/>
            <person name="Hetherington A.J."/>
            <person name="Saltykova A."/>
            <person name="Bonnot C."/>
            <person name="Breuninger H."/>
            <person name="Symeonidi A."/>
            <person name="Radhakrishnan G.V."/>
            <person name="Van Nieuwerburgh F."/>
            <person name="Deforce D."/>
            <person name="Chang C."/>
            <person name="Karol K.G."/>
            <person name="Hedrich R."/>
            <person name="Ulvskov P."/>
            <person name="Glockner G."/>
            <person name="Delwiche C.F."/>
            <person name="Petrasek J."/>
            <person name="Van de Peer Y."/>
            <person name="Friml J."/>
            <person name="Beilby M."/>
            <person name="Dolan L."/>
            <person name="Kohara Y."/>
            <person name="Sugano S."/>
            <person name="Fujiyama A."/>
            <person name="Delaux P.-M."/>
            <person name="Quint M."/>
            <person name="TheiBen G."/>
            <person name="Hagemann M."/>
            <person name="Harholt J."/>
            <person name="Dunand C."/>
            <person name="Zachgo S."/>
            <person name="Langdale J."/>
            <person name="Maumus F."/>
            <person name="Straeten D.V.D."/>
            <person name="Gould S.B."/>
            <person name="Rensing S.A."/>
        </authorList>
    </citation>
    <scope>NUCLEOTIDE SEQUENCE [LARGE SCALE GENOMIC DNA]</scope>
    <source>
        <strain evidence="2 3">S276</strain>
    </source>
</reference>
<accession>A0A388M8Z0</accession>
<protein>
    <submittedName>
        <fullName evidence="2">Uncharacterized protein</fullName>
    </submittedName>
</protein>
<feature type="compositionally biased region" description="Basic and acidic residues" evidence="1">
    <location>
        <begin position="107"/>
        <end position="117"/>
    </location>
</feature>
<keyword evidence="3" id="KW-1185">Reference proteome</keyword>
<dbReference type="Proteomes" id="UP000265515">
    <property type="component" value="Unassembled WGS sequence"/>
</dbReference>
<proteinExistence type="predicted"/>